<protein>
    <submittedName>
        <fullName evidence="2">Transcriptional regulator, HxlR family</fullName>
    </submittedName>
</protein>
<dbReference type="Proteomes" id="UP000198888">
    <property type="component" value="Unassembled WGS sequence"/>
</dbReference>
<accession>A0A1H6VYY1</accession>
<gene>
    <name evidence="2" type="ORF">SAMN05444271_11927</name>
</gene>
<dbReference type="Gene3D" id="1.10.10.10">
    <property type="entry name" value="Winged helix-like DNA-binding domain superfamily/Winged helix DNA-binding domain"/>
    <property type="match status" value="1"/>
</dbReference>
<keyword evidence="3" id="KW-1185">Reference proteome</keyword>
<reference evidence="2 3" key="1">
    <citation type="submission" date="2016-10" db="EMBL/GenBank/DDBJ databases">
        <authorList>
            <person name="de Groot N.N."/>
        </authorList>
    </citation>
    <scope>NUCLEOTIDE SEQUENCE [LARGE SCALE GENOMIC DNA]</scope>
    <source>
        <strain evidence="2 3">DSM 22187</strain>
    </source>
</reference>
<dbReference type="InterPro" id="IPR011991">
    <property type="entry name" value="ArsR-like_HTH"/>
</dbReference>
<proteinExistence type="predicted"/>
<dbReference type="EMBL" id="FNYR01000019">
    <property type="protein sequence ID" value="SEJ07027.1"/>
    <property type="molecule type" value="Genomic_DNA"/>
</dbReference>
<dbReference type="InterPro" id="IPR036388">
    <property type="entry name" value="WH-like_DNA-bd_sf"/>
</dbReference>
<dbReference type="AlphaFoldDB" id="A0A1H6VYY1"/>
<dbReference type="SUPFAM" id="SSF46785">
    <property type="entry name" value="Winged helix' DNA-binding domain"/>
    <property type="match status" value="1"/>
</dbReference>
<dbReference type="KEGG" id="hae:halTADL_1486"/>
<evidence type="ECO:0000313" key="3">
    <source>
        <dbReference type="Proteomes" id="UP000198888"/>
    </source>
</evidence>
<dbReference type="CDD" id="cd00090">
    <property type="entry name" value="HTH_ARSR"/>
    <property type="match status" value="1"/>
</dbReference>
<feature type="domain" description="HTH hxlR-type" evidence="1">
    <location>
        <begin position="36"/>
        <end position="86"/>
    </location>
</feature>
<evidence type="ECO:0000259" key="1">
    <source>
        <dbReference type="Pfam" id="PF01638"/>
    </source>
</evidence>
<dbReference type="InterPro" id="IPR036390">
    <property type="entry name" value="WH_DNA-bd_sf"/>
</dbReference>
<dbReference type="Pfam" id="PF01638">
    <property type="entry name" value="HxlR"/>
    <property type="match status" value="1"/>
</dbReference>
<evidence type="ECO:0000313" key="2">
    <source>
        <dbReference type="EMBL" id="SEJ07027.1"/>
    </source>
</evidence>
<organism evidence="2 3">
    <name type="scientific">Halohasta litchfieldiae</name>
    <dbReference type="NCBI Taxonomy" id="1073996"/>
    <lineage>
        <taxon>Archaea</taxon>
        <taxon>Methanobacteriati</taxon>
        <taxon>Methanobacteriota</taxon>
        <taxon>Stenosarchaea group</taxon>
        <taxon>Halobacteria</taxon>
        <taxon>Halobacteriales</taxon>
        <taxon>Haloferacaceae</taxon>
        <taxon>Halohasta</taxon>
    </lineage>
</organism>
<sequence length="240" mass="28163">MGPFPHQNLASDGTLEQKQQEQILETLDDYPDGIGFNELLREVNDIISRNTLKSRLEKYEEESIVETPDDWRRGQKKKYRLTEKGRVPNNLEKQFEDGCKYIWEIWERVLDMYGEDTFSRGKVIQYVLNKRVRYGLVTSVSADATNQDYSPDIEIDSQQLPNPNKDDSIAEFYNTIAAELYKFYTETIFGKIYIETESKSSLLKKEIMLKTYDSTVDLRIQMNEMWNESEVPTLEFDSKS</sequence>
<dbReference type="InterPro" id="IPR002577">
    <property type="entry name" value="HTH_HxlR"/>
</dbReference>
<accession>A0A2H4Q1P6</accession>
<name>A0A1H6VYY1_9EURY</name>